<accession>A0A5E8B2S8</accession>
<keyword evidence="6" id="KW-0256">Endoplasmic reticulum</keyword>
<dbReference type="InterPro" id="IPR027417">
    <property type="entry name" value="P-loop_NTPase"/>
</dbReference>
<evidence type="ECO:0000256" key="4">
    <source>
        <dbReference type="ARBA" id="ARBA00022692"/>
    </source>
</evidence>
<dbReference type="Pfam" id="PF09439">
    <property type="entry name" value="SRPRB"/>
    <property type="match status" value="1"/>
</dbReference>
<dbReference type="OrthoDB" id="41266at2759"/>
<name>A0A5E8B2S8_9ASCO</name>
<dbReference type="GeneID" id="43579692"/>
<evidence type="ECO:0000256" key="12">
    <source>
        <dbReference type="SAM" id="Phobius"/>
    </source>
</evidence>
<keyword evidence="5" id="KW-0547">Nucleotide-binding</keyword>
<comment type="subcellular location">
    <subcellularLocation>
        <location evidence="1">Endoplasmic reticulum membrane</location>
        <topology evidence="1">Single-pass membrane protein</topology>
    </subcellularLocation>
</comment>
<evidence type="ECO:0000256" key="10">
    <source>
        <dbReference type="ARBA" id="ARBA00023170"/>
    </source>
</evidence>
<keyword evidence="8" id="KW-0342">GTP-binding</keyword>
<dbReference type="EMBL" id="CABVLU010000001">
    <property type="protein sequence ID" value="VVT45744.1"/>
    <property type="molecule type" value="Genomic_DNA"/>
</dbReference>
<dbReference type="RefSeq" id="XP_031851483.1">
    <property type="nucleotide sequence ID" value="XM_031995592.1"/>
</dbReference>
<dbReference type="GO" id="GO:0005525">
    <property type="term" value="F:GTP binding"/>
    <property type="evidence" value="ECO:0007669"/>
    <property type="project" value="UniProtKB-KW"/>
</dbReference>
<protein>
    <recommendedName>
        <fullName evidence="3">Signal recognition particle receptor subunit beta</fullName>
    </recommendedName>
</protein>
<evidence type="ECO:0000256" key="1">
    <source>
        <dbReference type="ARBA" id="ARBA00004389"/>
    </source>
</evidence>
<dbReference type="InterPro" id="IPR019009">
    <property type="entry name" value="SRP_receptor_beta_su"/>
</dbReference>
<feature type="region of interest" description="Disordered" evidence="11">
    <location>
        <begin position="204"/>
        <end position="231"/>
    </location>
</feature>
<evidence type="ECO:0000313" key="14">
    <source>
        <dbReference type="Proteomes" id="UP000398389"/>
    </source>
</evidence>
<dbReference type="GO" id="GO:0005789">
    <property type="term" value="C:endoplasmic reticulum membrane"/>
    <property type="evidence" value="ECO:0007669"/>
    <property type="project" value="UniProtKB-SubCell"/>
</dbReference>
<evidence type="ECO:0000256" key="5">
    <source>
        <dbReference type="ARBA" id="ARBA00022741"/>
    </source>
</evidence>
<evidence type="ECO:0000256" key="11">
    <source>
        <dbReference type="SAM" id="MobiDB-lite"/>
    </source>
</evidence>
<keyword evidence="7 12" id="KW-1133">Transmembrane helix</keyword>
<evidence type="ECO:0000256" key="3">
    <source>
        <dbReference type="ARBA" id="ARBA00020256"/>
    </source>
</evidence>
<evidence type="ECO:0000256" key="7">
    <source>
        <dbReference type="ARBA" id="ARBA00022989"/>
    </source>
</evidence>
<comment type="similarity">
    <text evidence="2">Belongs to the SRP receptor beta subunit family.</text>
</comment>
<proteinExistence type="inferred from homology"/>
<evidence type="ECO:0000256" key="9">
    <source>
        <dbReference type="ARBA" id="ARBA00023136"/>
    </source>
</evidence>
<gene>
    <name evidence="13" type="ORF">SAPINGB_P000869</name>
</gene>
<dbReference type="SUPFAM" id="SSF52540">
    <property type="entry name" value="P-loop containing nucleoside triphosphate hydrolases"/>
    <property type="match status" value="1"/>
</dbReference>
<dbReference type="Proteomes" id="UP000398389">
    <property type="component" value="Unassembled WGS sequence"/>
</dbReference>
<keyword evidence="14" id="KW-1185">Reference proteome</keyword>
<evidence type="ECO:0000256" key="2">
    <source>
        <dbReference type="ARBA" id="ARBA00005619"/>
    </source>
</evidence>
<dbReference type="Gene3D" id="3.40.50.300">
    <property type="entry name" value="P-loop containing nucleotide triphosphate hydrolases"/>
    <property type="match status" value="1"/>
</dbReference>
<feature type="transmembrane region" description="Helical" evidence="12">
    <location>
        <begin position="6"/>
        <end position="29"/>
    </location>
</feature>
<evidence type="ECO:0000256" key="8">
    <source>
        <dbReference type="ARBA" id="ARBA00023134"/>
    </source>
</evidence>
<evidence type="ECO:0000256" key="6">
    <source>
        <dbReference type="ARBA" id="ARBA00022824"/>
    </source>
</evidence>
<organism evidence="13 14">
    <name type="scientific">Magnusiomyces paraingens</name>
    <dbReference type="NCBI Taxonomy" id="2606893"/>
    <lineage>
        <taxon>Eukaryota</taxon>
        <taxon>Fungi</taxon>
        <taxon>Dikarya</taxon>
        <taxon>Ascomycota</taxon>
        <taxon>Saccharomycotina</taxon>
        <taxon>Dipodascomycetes</taxon>
        <taxon>Dipodascales</taxon>
        <taxon>Dipodascaceae</taxon>
        <taxon>Magnusiomyces</taxon>
    </lineage>
</organism>
<keyword evidence="4 12" id="KW-0812">Transmembrane</keyword>
<keyword evidence="9 12" id="KW-0472">Membrane</keyword>
<evidence type="ECO:0000313" key="13">
    <source>
        <dbReference type="EMBL" id="VVT45744.1"/>
    </source>
</evidence>
<reference evidence="13 14" key="1">
    <citation type="submission" date="2019-09" db="EMBL/GenBank/DDBJ databases">
        <authorList>
            <person name="Brejova B."/>
        </authorList>
    </citation>
    <scope>NUCLEOTIDE SEQUENCE [LARGE SCALE GENOMIC DNA]</scope>
</reference>
<dbReference type="AlphaFoldDB" id="A0A5E8B2S8"/>
<keyword evidence="10" id="KW-0675">Receptor</keyword>
<sequence>MVVEFLYANITGIIVALVCILLGIALTVYRTGNNLPGGRKRNSQPTIIIAGPPSGGKTSLYTLLTTGKVEDTVTTQIPNVYNSFSIPFDSETDASRITLIDLPGHPKLIHHLDEALLVNSNIKGILFVLDGASGTRGIEQAAQYLFKVLSRTEYRMGGIDMMIACNKADLFSMVPAAKLRKILEQELTFIRDARAQGLGTVKNEDTLGGRAARDNPEDDDAEGSWLGQGEPIDFSKLDGEIAIADGSVKTKSVESWKRWIEGVGVN</sequence>
<feature type="compositionally biased region" description="Basic and acidic residues" evidence="11">
    <location>
        <begin position="204"/>
        <end position="215"/>
    </location>
</feature>